<keyword evidence="2" id="KW-0479">Metal-binding</keyword>
<feature type="non-terminal residue" evidence="6">
    <location>
        <position position="83"/>
    </location>
</feature>
<evidence type="ECO:0000256" key="2">
    <source>
        <dbReference type="ARBA" id="ARBA00022723"/>
    </source>
</evidence>
<dbReference type="Proteomes" id="UP001479290">
    <property type="component" value="Unassembled WGS sequence"/>
</dbReference>
<dbReference type="AlphaFoldDB" id="A0AAW2AJY8"/>
<organism evidence="6 7">
    <name type="scientific">Culter alburnus</name>
    <name type="common">Topmouth culter</name>
    <dbReference type="NCBI Taxonomy" id="194366"/>
    <lineage>
        <taxon>Eukaryota</taxon>
        <taxon>Metazoa</taxon>
        <taxon>Chordata</taxon>
        <taxon>Craniata</taxon>
        <taxon>Vertebrata</taxon>
        <taxon>Euteleostomi</taxon>
        <taxon>Actinopterygii</taxon>
        <taxon>Neopterygii</taxon>
        <taxon>Teleostei</taxon>
        <taxon>Ostariophysi</taxon>
        <taxon>Cypriniformes</taxon>
        <taxon>Xenocyprididae</taxon>
        <taxon>Xenocypridinae</taxon>
        <taxon>Culter</taxon>
    </lineage>
</organism>
<evidence type="ECO:0000313" key="6">
    <source>
        <dbReference type="EMBL" id="KAK9973178.1"/>
    </source>
</evidence>
<comment type="subcellular location">
    <subcellularLocation>
        <location evidence="1">Nucleus</location>
    </subcellularLocation>
</comment>
<evidence type="ECO:0000256" key="4">
    <source>
        <dbReference type="ARBA" id="ARBA00022833"/>
    </source>
</evidence>
<sequence>KAFGAARTLIEHFRRSELANTKLKEKKQQMNTPQHKLIQDVTTQWNSTYFMLERLLEQRWPITAMLSDSEVTPDLTAMLSDPE</sequence>
<accession>A0AAW2AJY8</accession>
<dbReference type="EMBL" id="JAWDJR010000006">
    <property type="protein sequence ID" value="KAK9973178.1"/>
    <property type="molecule type" value="Genomic_DNA"/>
</dbReference>
<evidence type="ECO:0000256" key="1">
    <source>
        <dbReference type="ARBA" id="ARBA00004123"/>
    </source>
</evidence>
<evidence type="ECO:0008006" key="8">
    <source>
        <dbReference type="Google" id="ProtNLM"/>
    </source>
</evidence>
<keyword evidence="7" id="KW-1185">Reference proteome</keyword>
<dbReference type="InterPro" id="IPR052035">
    <property type="entry name" value="ZnF_BED_domain_contain"/>
</dbReference>
<dbReference type="SUPFAM" id="SSF53098">
    <property type="entry name" value="Ribonuclease H-like"/>
    <property type="match status" value="1"/>
</dbReference>
<keyword evidence="4" id="KW-0862">Zinc</keyword>
<proteinExistence type="predicted"/>
<comment type="caution">
    <text evidence="6">The sequence shown here is derived from an EMBL/GenBank/DDBJ whole genome shotgun (WGS) entry which is preliminary data.</text>
</comment>
<dbReference type="GO" id="GO:0008270">
    <property type="term" value="F:zinc ion binding"/>
    <property type="evidence" value="ECO:0007669"/>
    <property type="project" value="UniProtKB-KW"/>
</dbReference>
<dbReference type="GO" id="GO:0005634">
    <property type="term" value="C:nucleus"/>
    <property type="evidence" value="ECO:0007669"/>
    <property type="project" value="UniProtKB-SubCell"/>
</dbReference>
<dbReference type="PANTHER" id="PTHR46481">
    <property type="entry name" value="ZINC FINGER BED DOMAIN-CONTAINING PROTEIN 4"/>
    <property type="match status" value="1"/>
</dbReference>
<evidence type="ECO:0000313" key="7">
    <source>
        <dbReference type="Proteomes" id="UP001479290"/>
    </source>
</evidence>
<gene>
    <name evidence="6" type="ORF">ABG768_023921</name>
</gene>
<evidence type="ECO:0000256" key="5">
    <source>
        <dbReference type="ARBA" id="ARBA00023242"/>
    </source>
</evidence>
<keyword evidence="5" id="KW-0539">Nucleus</keyword>
<dbReference type="PANTHER" id="PTHR46481:SF10">
    <property type="entry name" value="ZINC FINGER BED DOMAIN-CONTAINING PROTEIN 39"/>
    <property type="match status" value="1"/>
</dbReference>
<feature type="non-terminal residue" evidence="6">
    <location>
        <position position="1"/>
    </location>
</feature>
<keyword evidence="3" id="KW-0863">Zinc-finger</keyword>
<protein>
    <recommendedName>
        <fullName evidence="8">Transposase</fullName>
    </recommendedName>
</protein>
<evidence type="ECO:0000256" key="3">
    <source>
        <dbReference type="ARBA" id="ARBA00022771"/>
    </source>
</evidence>
<reference evidence="6 7" key="1">
    <citation type="submission" date="2024-05" db="EMBL/GenBank/DDBJ databases">
        <title>A high-quality chromosomal-level genome assembly of Topmouth culter (Culter alburnus).</title>
        <authorList>
            <person name="Zhao H."/>
        </authorList>
    </citation>
    <scope>NUCLEOTIDE SEQUENCE [LARGE SCALE GENOMIC DNA]</scope>
    <source>
        <strain evidence="6">CATC2023</strain>
        <tissue evidence="6">Muscle</tissue>
    </source>
</reference>
<dbReference type="InterPro" id="IPR012337">
    <property type="entry name" value="RNaseH-like_sf"/>
</dbReference>
<name>A0AAW2AJY8_CULAL</name>